<protein>
    <submittedName>
        <fullName evidence="2">Uncharacterized protein</fullName>
    </submittedName>
</protein>
<keyword evidence="3" id="KW-1185">Reference proteome</keyword>
<evidence type="ECO:0000256" key="1">
    <source>
        <dbReference type="SAM" id="MobiDB-lite"/>
    </source>
</evidence>
<feature type="region of interest" description="Disordered" evidence="1">
    <location>
        <begin position="1"/>
        <end position="25"/>
    </location>
</feature>
<sequence>MPARMQSSTCCRDMPMAMPTRKPSISSLPRLVKPLSKFLSSSRRSFSSDLSLRCLDGGYEAGDLKPSSSSFHLASSDELSLFSFATAVVIEADDEEEEERGVRFAPQPTTATFTCLCLDDYTPDELEACWFSLDDIRYMREKRKRKRARKLFTKKNKRLQGKILKREDTRWSV</sequence>
<proteinExistence type="predicted"/>
<dbReference type="AlphaFoldDB" id="A0AAD2JMD9"/>
<accession>A0AAD2JMD9</accession>
<dbReference type="EMBL" id="CAKOGP040002092">
    <property type="protein sequence ID" value="CAJ1962092.1"/>
    <property type="molecule type" value="Genomic_DNA"/>
</dbReference>
<name>A0AAD2JMD9_9STRA</name>
<organism evidence="2 3">
    <name type="scientific">Cylindrotheca closterium</name>
    <dbReference type="NCBI Taxonomy" id="2856"/>
    <lineage>
        <taxon>Eukaryota</taxon>
        <taxon>Sar</taxon>
        <taxon>Stramenopiles</taxon>
        <taxon>Ochrophyta</taxon>
        <taxon>Bacillariophyta</taxon>
        <taxon>Bacillariophyceae</taxon>
        <taxon>Bacillariophycidae</taxon>
        <taxon>Bacillariales</taxon>
        <taxon>Bacillariaceae</taxon>
        <taxon>Cylindrotheca</taxon>
    </lineage>
</organism>
<feature type="compositionally biased region" description="Polar residues" evidence="1">
    <location>
        <begin position="1"/>
        <end position="10"/>
    </location>
</feature>
<comment type="caution">
    <text evidence="2">The sequence shown here is derived from an EMBL/GenBank/DDBJ whole genome shotgun (WGS) entry which is preliminary data.</text>
</comment>
<evidence type="ECO:0000313" key="2">
    <source>
        <dbReference type="EMBL" id="CAJ1962092.1"/>
    </source>
</evidence>
<evidence type="ECO:0000313" key="3">
    <source>
        <dbReference type="Proteomes" id="UP001295423"/>
    </source>
</evidence>
<dbReference type="Proteomes" id="UP001295423">
    <property type="component" value="Unassembled WGS sequence"/>
</dbReference>
<reference evidence="2" key="1">
    <citation type="submission" date="2023-08" db="EMBL/GenBank/DDBJ databases">
        <authorList>
            <person name="Audoor S."/>
            <person name="Bilcke G."/>
        </authorList>
    </citation>
    <scope>NUCLEOTIDE SEQUENCE</scope>
</reference>
<gene>
    <name evidence="2" type="ORF">CYCCA115_LOCUS19522</name>
</gene>